<sequence length="87" mass="9479">VIDAKGCYVFPGFIDPHTHFQMTNALASTADDFDSGTKAAILGGTTSIINFASPEEGSLCCMIIMIHSTHALYRRHVQLLSILQVMH</sequence>
<evidence type="ECO:0000256" key="1">
    <source>
        <dbReference type="ARBA" id="ARBA00001947"/>
    </source>
</evidence>
<dbReference type="InterPro" id="IPR050378">
    <property type="entry name" value="Metallo-dep_Hydrolases_sf"/>
</dbReference>
<protein>
    <submittedName>
        <fullName evidence="3">Dihydropyrimidinase</fullName>
    </submittedName>
</protein>
<dbReference type="InterPro" id="IPR006680">
    <property type="entry name" value="Amidohydro-rel"/>
</dbReference>
<comment type="caution">
    <text evidence="3">The sequence shown here is derived from an EMBL/GenBank/DDBJ whole genome shotgun (WGS) entry which is preliminary data.</text>
</comment>
<gene>
    <name evidence="3" type="ORF">Q604_UNBC17708G0001</name>
</gene>
<dbReference type="Pfam" id="PF01979">
    <property type="entry name" value="Amidohydro_1"/>
    <property type="match status" value="1"/>
</dbReference>
<dbReference type="PANTHER" id="PTHR11647">
    <property type="entry name" value="HYDRANTOINASE/DIHYDROPYRIMIDINASE FAMILY MEMBER"/>
    <property type="match status" value="1"/>
</dbReference>
<feature type="domain" description="Amidohydrolase-related" evidence="2">
    <location>
        <begin position="8"/>
        <end position="55"/>
    </location>
</feature>
<dbReference type="PANTHER" id="PTHR11647:SF1">
    <property type="entry name" value="COLLAPSIN RESPONSE MEDIATOR PROTEIN"/>
    <property type="match status" value="1"/>
</dbReference>
<comment type="cofactor">
    <cofactor evidence="1">
        <name>Zn(2+)</name>
        <dbReference type="ChEBI" id="CHEBI:29105"/>
    </cofactor>
</comment>
<organism evidence="3">
    <name type="scientific">human gut metagenome</name>
    <dbReference type="NCBI Taxonomy" id="408170"/>
    <lineage>
        <taxon>unclassified sequences</taxon>
        <taxon>metagenomes</taxon>
        <taxon>organismal metagenomes</taxon>
    </lineage>
</organism>
<feature type="non-terminal residue" evidence="3">
    <location>
        <position position="87"/>
    </location>
</feature>
<dbReference type="InterPro" id="IPR011059">
    <property type="entry name" value="Metal-dep_hydrolase_composite"/>
</dbReference>
<dbReference type="EMBL" id="AZMM01017708">
    <property type="protein sequence ID" value="ETJ25664.1"/>
    <property type="molecule type" value="Genomic_DNA"/>
</dbReference>
<name>W1XA25_9ZZZZ</name>
<dbReference type="AlphaFoldDB" id="W1XA25"/>
<dbReference type="SUPFAM" id="SSF51556">
    <property type="entry name" value="Metallo-dependent hydrolases"/>
    <property type="match status" value="1"/>
</dbReference>
<feature type="non-terminal residue" evidence="3">
    <location>
        <position position="1"/>
    </location>
</feature>
<evidence type="ECO:0000259" key="2">
    <source>
        <dbReference type="Pfam" id="PF01979"/>
    </source>
</evidence>
<evidence type="ECO:0000313" key="3">
    <source>
        <dbReference type="EMBL" id="ETJ25664.1"/>
    </source>
</evidence>
<accession>W1XA25</accession>
<dbReference type="Gene3D" id="3.20.20.140">
    <property type="entry name" value="Metal-dependent hydrolases"/>
    <property type="match status" value="1"/>
</dbReference>
<dbReference type="GO" id="GO:0016812">
    <property type="term" value="F:hydrolase activity, acting on carbon-nitrogen (but not peptide) bonds, in cyclic amides"/>
    <property type="evidence" value="ECO:0007669"/>
    <property type="project" value="TreeGrafter"/>
</dbReference>
<reference evidence="3" key="1">
    <citation type="submission" date="2013-12" db="EMBL/GenBank/DDBJ databases">
        <title>A Varibaculum cambriense genome reconstructed from a premature infant gut community with otherwise low bacterial novelty that shifts toward anaerobic metabolism during the third week of life.</title>
        <authorList>
            <person name="Brown C.T."/>
            <person name="Sharon I."/>
            <person name="Thomas B.C."/>
            <person name="Castelle C.J."/>
            <person name="Morowitz M.J."/>
            <person name="Banfield J.F."/>
        </authorList>
    </citation>
    <scope>NUCLEOTIDE SEQUENCE</scope>
</reference>
<dbReference type="InterPro" id="IPR032466">
    <property type="entry name" value="Metal_Hydrolase"/>
</dbReference>
<dbReference type="GO" id="GO:0005829">
    <property type="term" value="C:cytosol"/>
    <property type="evidence" value="ECO:0007669"/>
    <property type="project" value="TreeGrafter"/>
</dbReference>
<dbReference type="Gene3D" id="2.30.40.10">
    <property type="entry name" value="Urease, subunit C, domain 1"/>
    <property type="match status" value="1"/>
</dbReference>
<proteinExistence type="predicted"/>